<dbReference type="Pfam" id="PF05978">
    <property type="entry name" value="UNC-93"/>
    <property type="match status" value="1"/>
</dbReference>
<dbReference type="GO" id="GO:0016020">
    <property type="term" value="C:membrane"/>
    <property type="evidence" value="ECO:0007669"/>
    <property type="project" value="UniProtKB-SubCell"/>
</dbReference>
<protein>
    <recommendedName>
        <fullName evidence="7">UNC93-like protein MFSD11</fullName>
    </recommendedName>
    <alternativeName>
        <fullName evidence="8">Major facilitator superfamily domain-containing protein 11</fullName>
    </alternativeName>
</protein>
<evidence type="ECO:0000256" key="7">
    <source>
        <dbReference type="ARBA" id="ARBA00040302"/>
    </source>
</evidence>
<sequence>MGRTTSTNLHRTLKTITLACSFLLGLGDSCYNTQMLSILGSLYPDNSAPAFAVFKFVQSVSAAVAFFYSNYLLLHWQLLILVIFGFFGTISFFFVEWGLTRRSQYNSM</sequence>
<evidence type="ECO:0000256" key="10">
    <source>
        <dbReference type="SAM" id="SignalP"/>
    </source>
</evidence>
<feature type="signal peptide" evidence="10">
    <location>
        <begin position="1"/>
        <end position="27"/>
    </location>
</feature>
<reference evidence="12" key="1">
    <citation type="submission" date="2025-08" db="UniProtKB">
        <authorList>
            <consortium name="RefSeq"/>
        </authorList>
    </citation>
    <scope>IDENTIFICATION</scope>
    <source>
        <strain evidence="12">Nigerian</strain>
        <tissue evidence="12">Liver and blood</tissue>
    </source>
</reference>
<evidence type="ECO:0000256" key="6">
    <source>
        <dbReference type="ARBA" id="ARBA00023180"/>
    </source>
</evidence>
<dbReference type="RefSeq" id="XP_031750251.1">
    <property type="nucleotide sequence ID" value="XM_031894391.1"/>
</dbReference>
<evidence type="ECO:0000256" key="1">
    <source>
        <dbReference type="ARBA" id="ARBA00004141"/>
    </source>
</evidence>
<dbReference type="SUPFAM" id="SSF103473">
    <property type="entry name" value="MFS general substrate transporter"/>
    <property type="match status" value="1"/>
</dbReference>
<dbReference type="AGR" id="Xenbase:XB-GENE-29077747"/>
<organism evidence="11 12">
    <name type="scientific">Xenopus tropicalis</name>
    <name type="common">Western clawed frog</name>
    <name type="synonym">Silurana tropicalis</name>
    <dbReference type="NCBI Taxonomy" id="8364"/>
    <lineage>
        <taxon>Eukaryota</taxon>
        <taxon>Metazoa</taxon>
        <taxon>Chordata</taxon>
        <taxon>Craniata</taxon>
        <taxon>Vertebrata</taxon>
        <taxon>Euteleostomi</taxon>
        <taxon>Amphibia</taxon>
        <taxon>Batrachia</taxon>
        <taxon>Anura</taxon>
        <taxon>Pipoidea</taxon>
        <taxon>Pipidae</taxon>
        <taxon>Xenopodinae</taxon>
        <taxon>Xenopus</taxon>
        <taxon>Silurana</taxon>
    </lineage>
</organism>
<proteinExistence type="inferred from homology"/>
<dbReference type="InterPro" id="IPR051617">
    <property type="entry name" value="UNC-93-like_regulator"/>
</dbReference>
<name>A0A8J1J0J4_XENTR</name>
<dbReference type="Proteomes" id="UP000008143">
    <property type="component" value="Chromosome 10"/>
</dbReference>
<evidence type="ECO:0000256" key="3">
    <source>
        <dbReference type="ARBA" id="ARBA00022692"/>
    </source>
</evidence>
<dbReference type="OrthoDB" id="196103at2759"/>
<comment type="subcellular location">
    <subcellularLocation>
        <location evidence="1">Membrane</location>
        <topology evidence="1">Multi-pass membrane protein</topology>
    </subcellularLocation>
</comment>
<evidence type="ECO:0000313" key="13">
    <source>
        <dbReference type="Xenbase" id="XB-GENE-29077747"/>
    </source>
</evidence>
<evidence type="ECO:0000313" key="11">
    <source>
        <dbReference type="Proteomes" id="UP000008143"/>
    </source>
</evidence>
<evidence type="ECO:0000256" key="8">
    <source>
        <dbReference type="ARBA" id="ARBA00041910"/>
    </source>
</evidence>
<dbReference type="Xenbase" id="XB-GENE-29077747">
    <property type="gene designation" value="LOC100485327"/>
</dbReference>
<dbReference type="PANTHER" id="PTHR23294">
    <property type="entry name" value="ET TRANSLATION PRODUCT-RELATED"/>
    <property type="match status" value="1"/>
</dbReference>
<evidence type="ECO:0000313" key="12">
    <source>
        <dbReference type="RefSeq" id="XP_031750251.1"/>
    </source>
</evidence>
<gene>
    <name evidence="12 13" type="primary">LOC100485327</name>
</gene>
<dbReference type="KEGG" id="xtr:100485327"/>
<evidence type="ECO:0000256" key="4">
    <source>
        <dbReference type="ARBA" id="ARBA00022989"/>
    </source>
</evidence>
<dbReference type="AlphaFoldDB" id="A0A8J1J0J4"/>
<dbReference type="PANTHER" id="PTHR23294:SF0">
    <property type="entry name" value="UNC93-LIKE PROTEIN MFSD11"/>
    <property type="match status" value="1"/>
</dbReference>
<dbReference type="InterPro" id="IPR036259">
    <property type="entry name" value="MFS_trans_sf"/>
</dbReference>
<evidence type="ECO:0000256" key="2">
    <source>
        <dbReference type="ARBA" id="ARBA00009172"/>
    </source>
</evidence>
<keyword evidence="4 9" id="KW-1133">Transmembrane helix</keyword>
<dbReference type="GeneID" id="100485327"/>
<dbReference type="OMA" id="RINHFHV"/>
<dbReference type="InterPro" id="IPR010291">
    <property type="entry name" value="Ion_channel_UNC-93"/>
</dbReference>
<feature type="chain" id="PRO_5035170549" description="UNC93-like protein MFSD11" evidence="10">
    <location>
        <begin position="28"/>
        <end position="108"/>
    </location>
</feature>
<evidence type="ECO:0000256" key="9">
    <source>
        <dbReference type="SAM" id="Phobius"/>
    </source>
</evidence>
<keyword evidence="11" id="KW-1185">Reference proteome</keyword>
<keyword evidence="5 9" id="KW-0472">Membrane</keyword>
<dbReference type="Gene3D" id="1.20.1250.20">
    <property type="entry name" value="MFS general substrate transporter like domains"/>
    <property type="match status" value="1"/>
</dbReference>
<keyword evidence="3 9" id="KW-0812">Transmembrane</keyword>
<comment type="similarity">
    <text evidence="2">Belongs to the unc-93 family.</text>
</comment>
<keyword evidence="6" id="KW-0325">Glycoprotein</keyword>
<feature type="transmembrane region" description="Helical" evidence="9">
    <location>
        <begin position="78"/>
        <end position="99"/>
    </location>
</feature>
<evidence type="ECO:0000256" key="5">
    <source>
        <dbReference type="ARBA" id="ARBA00023136"/>
    </source>
</evidence>
<accession>A0A8J1J0J4</accession>
<keyword evidence="10" id="KW-0732">Signal</keyword>